<organism evidence="2">
    <name type="scientific">Rhodopseudomonas palustris (strain BisB18)</name>
    <dbReference type="NCBI Taxonomy" id="316056"/>
    <lineage>
        <taxon>Bacteria</taxon>
        <taxon>Pseudomonadati</taxon>
        <taxon>Pseudomonadota</taxon>
        <taxon>Alphaproteobacteria</taxon>
        <taxon>Hyphomicrobiales</taxon>
        <taxon>Nitrobacteraceae</taxon>
        <taxon>Rhodopseudomonas</taxon>
    </lineage>
</organism>
<evidence type="ECO:0000313" key="2">
    <source>
        <dbReference type="EMBL" id="ABD90150.1"/>
    </source>
</evidence>
<proteinExistence type="predicted"/>
<reference evidence="2" key="1">
    <citation type="submission" date="2006-03" db="EMBL/GenBank/DDBJ databases">
        <title>Complete sequence of Rhodopseudomonas palustris BisB18.</title>
        <authorList>
            <consortium name="US DOE Joint Genome Institute"/>
            <person name="Copeland A."/>
            <person name="Lucas S."/>
            <person name="Lapidus A."/>
            <person name="Barry K."/>
            <person name="Detter J.C."/>
            <person name="Glavina del Rio T."/>
            <person name="Hammon N."/>
            <person name="Israni S."/>
            <person name="Dalin E."/>
            <person name="Tice H."/>
            <person name="Pitluck S."/>
            <person name="Chain P."/>
            <person name="Malfatti S."/>
            <person name="Shin M."/>
            <person name="Vergez L."/>
            <person name="Schmutz J."/>
            <person name="Larimer F."/>
            <person name="Land M."/>
            <person name="Hauser L."/>
            <person name="Pelletier D.A."/>
            <person name="Kyrpides N."/>
            <person name="Anderson I."/>
            <person name="Oda Y."/>
            <person name="Harwood C.S."/>
            <person name="Richardson P."/>
        </authorList>
    </citation>
    <scope>NUCLEOTIDE SEQUENCE [LARGE SCALE GENOMIC DNA]</scope>
    <source>
        <strain evidence="2">BisB18</strain>
    </source>
</reference>
<accession>Q20XI6</accession>
<evidence type="ECO:0000256" key="1">
    <source>
        <dbReference type="SAM" id="Phobius"/>
    </source>
</evidence>
<dbReference type="EMBL" id="CP000301">
    <property type="protein sequence ID" value="ABD90150.1"/>
    <property type="molecule type" value="Genomic_DNA"/>
</dbReference>
<dbReference type="AlphaFoldDB" id="Q20XI6"/>
<feature type="transmembrane region" description="Helical" evidence="1">
    <location>
        <begin position="40"/>
        <end position="62"/>
    </location>
</feature>
<dbReference type="HOGENOM" id="CLU_123335_1_0_5"/>
<keyword evidence="1" id="KW-1133">Transmembrane helix</keyword>
<dbReference type="KEGG" id="rpc:RPC_4628"/>
<feature type="transmembrane region" description="Helical" evidence="1">
    <location>
        <begin position="140"/>
        <end position="165"/>
    </location>
</feature>
<dbReference type="eggNOG" id="ENOG5032NGH">
    <property type="taxonomic scope" value="Bacteria"/>
</dbReference>
<keyword evidence="1" id="KW-0812">Transmembrane</keyword>
<keyword evidence="1" id="KW-0472">Membrane</keyword>
<gene>
    <name evidence="2" type="ordered locus">RPC_4628</name>
</gene>
<dbReference type="STRING" id="316056.RPC_4628"/>
<sequence>MATSVKSSSAWISAFQAGPSPTPTTANGFDRSRASRLAHVLERSGLAMMGAAGGLFVAAHLGRASVEILTFPVVILAMMIYAIVGFYLGIDLPPEAAQSADSRATSRVKWIERLSATGTFFAALAVFVSVWNIILDGHPHPLWTLLVGGGFVAGVTMQIAAGSIARARA</sequence>
<name>Q20XI6_RHOPB</name>
<feature type="transmembrane region" description="Helical" evidence="1">
    <location>
        <begin position="110"/>
        <end position="134"/>
    </location>
</feature>
<feature type="transmembrane region" description="Helical" evidence="1">
    <location>
        <begin position="68"/>
        <end position="90"/>
    </location>
</feature>
<protein>
    <submittedName>
        <fullName evidence="2">Uncharacterized protein</fullName>
    </submittedName>
</protein>